<dbReference type="GO" id="GO:0004523">
    <property type="term" value="F:RNA-DNA hybrid ribonuclease activity"/>
    <property type="evidence" value="ECO:0007669"/>
    <property type="project" value="InterPro"/>
</dbReference>
<dbReference type="InterPro" id="IPR002156">
    <property type="entry name" value="RNaseH_domain"/>
</dbReference>
<dbReference type="PROSITE" id="PS50879">
    <property type="entry name" value="RNASE_H_1"/>
    <property type="match status" value="1"/>
</dbReference>
<sequence>VSLWIDNTSAISATGSNRTGPAHYLMDHFHSLYHQVKRRHPAIELTVGWVPGHEGIEGNEAADEEAKKAALHGSSPKELLPSVFRKPLPISCSAIKKTFAKELNGAWDQMFKRSPRHDRLQRISIGEATATARKFRRITKGLKKSHTSILVQLRTGHNFLYRHLHRIGKTASPLCPCC</sequence>
<reference evidence="2 3" key="1">
    <citation type="journal article" date="2023" name="Proc. Natl. Acad. Sci. U.S.A.">
        <title>A global phylogenomic analysis of the shiitake genus Lentinula.</title>
        <authorList>
            <person name="Sierra-Patev S."/>
            <person name="Min B."/>
            <person name="Naranjo-Ortiz M."/>
            <person name="Looney B."/>
            <person name="Konkel Z."/>
            <person name="Slot J.C."/>
            <person name="Sakamoto Y."/>
            <person name="Steenwyk J.L."/>
            <person name="Rokas A."/>
            <person name="Carro J."/>
            <person name="Camarero S."/>
            <person name="Ferreira P."/>
            <person name="Molpeceres G."/>
            <person name="Ruiz-Duenas F.J."/>
            <person name="Serrano A."/>
            <person name="Henrissat B."/>
            <person name="Drula E."/>
            <person name="Hughes K.W."/>
            <person name="Mata J.L."/>
            <person name="Ishikawa N.K."/>
            <person name="Vargas-Isla R."/>
            <person name="Ushijima S."/>
            <person name="Smith C.A."/>
            <person name="Donoghue J."/>
            <person name="Ahrendt S."/>
            <person name="Andreopoulos W."/>
            <person name="He G."/>
            <person name="LaButti K."/>
            <person name="Lipzen A."/>
            <person name="Ng V."/>
            <person name="Riley R."/>
            <person name="Sandor L."/>
            <person name="Barry K."/>
            <person name="Martinez A.T."/>
            <person name="Xiao Y."/>
            <person name="Gibbons J.G."/>
            <person name="Terashima K."/>
            <person name="Grigoriev I.V."/>
            <person name="Hibbett D."/>
        </authorList>
    </citation>
    <scope>NUCLEOTIDE SEQUENCE [LARGE SCALE GENOMIC DNA]</scope>
    <source>
        <strain evidence="2 3">TFB7810</strain>
    </source>
</reference>
<name>A0A9W8NT11_9AGAR</name>
<accession>A0A9W8NT11</accession>
<dbReference type="AlphaFoldDB" id="A0A9W8NT11"/>
<organism evidence="2 3">
    <name type="scientific">Lentinula detonsa</name>
    <dbReference type="NCBI Taxonomy" id="2804962"/>
    <lineage>
        <taxon>Eukaryota</taxon>
        <taxon>Fungi</taxon>
        <taxon>Dikarya</taxon>
        <taxon>Basidiomycota</taxon>
        <taxon>Agaricomycotina</taxon>
        <taxon>Agaricomycetes</taxon>
        <taxon>Agaricomycetidae</taxon>
        <taxon>Agaricales</taxon>
        <taxon>Marasmiineae</taxon>
        <taxon>Omphalotaceae</taxon>
        <taxon>Lentinula</taxon>
    </lineage>
</organism>
<dbReference type="EMBL" id="JANVFU010000015">
    <property type="protein sequence ID" value="KAJ3740269.1"/>
    <property type="molecule type" value="Genomic_DNA"/>
</dbReference>
<protein>
    <recommendedName>
        <fullName evidence="1">RNase H type-1 domain-containing protein</fullName>
    </recommendedName>
</protein>
<feature type="domain" description="RNase H type-1" evidence="1">
    <location>
        <begin position="1"/>
        <end position="71"/>
    </location>
</feature>
<dbReference type="InterPro" id="IPR036397">
    <property type="entry name" value="RNaseH_sf"/>
</dbReference>
<comment type="caution">
    <text evidence="2">The sequence shown here is derived from an EMBL/GenBank/DDBJ whole genome shotgun (WGS) entry which is preliminary data.</text>
</comment>
<feature type="non-terminal residue" evidence="2">
    <location>
        <position position="178"/>
    </location>
</feature>
<dbReference type="Proteomes" id="UP001142393">
    <property type="component" value="Unassembled WGS sequence"/>
</dbReference>
<feature type="non-terminal residue" evidence="2">
    <location>
        <position position="1"/>
    </location>
</feature>
<dbReference type="Gene3D" id="3.30.420.10">
    <property type="entry name" value="Ribonuclease H-like superfamily/Ribonuclease H"/>
    <property type="match status" value="1"/>
</dbReference>
<keyword evidence="3" id="KW-1185">Reference proteome</keyword>
<proteinExistence type="predicted"/>
<evidence type="ECO:0000313" key="3">
    <source>
        <dbReference type="Proteomes" id="UP001142393"/>
    </source>
</evidence>
<evidence type="ECO:0000313" key="2">
    <source>
        <dbReference type="EMBL" id="KAJ3740269.1"/>
    </source>
</evidence>
<dbReference type="InterPro" id="IPR012337">
    <property type="entry name" value="RNaseH-like_sf"/>
</dbReference>
<dbReference type="SUPFAM" id="SSF53098">
    <property type="entry name" value="Ribonuclease H-like"/>
    <property type="match status" value="1"/>
</dbReference>
<gene>
    <name evidence="2" type="ORF">DFH05DRAFT_1376130</name>
</gene>
<evidence type="ECO:0000259" key="1">
    <source>
        <dbReference type="PROSITE" id="PS50879"/>
    </source>
</evidence>
<dbReference type="GO" id="GO:0003676">
    <property type="term" value="F:nucleic acid binding"/>
    <property type="evidence" value="ECO:0007669"/>
    <property type="project" value="InterPro"/>
</dbReference>